<keyword evidence="1" id="KW-0695">RNA-directed DNA polymerase</keyword>
<dbReference type="OrthoDB" id="1426902at2759"/>
<sequence length="135" mass="15425">MSLKLGNGHNTKFWTDIWLEGITLQSGFPRLFALETFKNCTVAARFLNGDWNWQWRQNPRNGVESSQLSALMDALTNVSFSDEADKWIWNVDNSHVFSVSNARQLIDDVNLSSGPKTWLITFIFGPKTWVSNISQ</sequence>
<evidence type="ECO:0000313" key="1">
    <source>
        <dbReference type="EMBL" id="PWA61899.1"/>
    </source>
</evidence>
<dbReference type="Proteomes" id="UP000245207">
    <property type="component" value="Unassembled WGS sequence"/>
</dbReference>
<dbReference type="EMBL" id="PKPP01004995">
    <property type="protein sequence ID" value="PWA61899.1"/>
    <property type="molecule type" value="Genomic_DNA"/>
</dbReference>
<proteinExistence type="predicted"/>
<protein>
    <submittedName>
        <fullName evidence="1">RNA-directed DNA polymerase, eukaryota</fullName>
    </submittedName>
</protein>
<keyword evidence="1" id="KW-0548">Nucleotidyltransferase</keyword>
<organism evidence="1 2">
    <name type="scientific">Artemisia annua</name>
    <name type="common">Sweet wormwood</name>
    <dbReference type="NCBI Taxonomy" id="35608"/>
    <lineage>
        <taxon>Eukaryota</taxon>
        <taxon>Viridiplantae</taxon>
        <taxon>Streptophyta</taxon>
        <taxon>Embryophyta</taxon>
        <taxon>Tracheophyta</taxon>
        <taxon>Spermatophyta</taxon>
        <taxon>Magnoliopsida</taxon>
        <taxon>eudicotyledons</taxon>
        <taxon>Gunneridae</taxon>
        <taxon>Pentapetalae</taxon>
        <taxon>asterids</taxon>
        <taxon>campanulids</taxon>
        <taxon>Asterales</taxon>
        <taxon>Asteraceae</taxon>
        <taxon>Asteroideae</taxon>
        <taxon>Anthemideae</taxon>
        <taxon>Artemisiinae</taxon>
        <taxon>Artemisia</taxon>
    </lineage>
</organism>
<keyword evidence="1" id="KW-0808">Transferase</keyword>
<evidence type="ECO:0000313" key="2">
    <source>
        <dbReference type="Proteomes" id="UP000245207"/>
    </source>
</evidence>
<dbReference type="PANTHER" id="PTHR36617">
    <property type="entry name" value="PROTEIN, PUTATIVE-RELATED"/>
    <property type="match status" value="1"/>
</dbReference>
<dbReference type="AlphaFoldDB" id="A0A2U1MKX2"/>
<comment type="caution">
    <text evidence="1">The sequence shown here is derived from an EMBL/GenBank/DDBJ whole genome shotgun (WGS) entry which is preliminary data.</text>
</comment>
<gene>
    <name evidence="1" type="ORF">CTI12_AA367230</name>
</gene>
<dbReference type="GO" id="GO:0003964">
    <property type="term" value="F:RNA-directed DNA polymerase activity"/>
    <property type="evidence" value="ECO:0007669"/>
    <property type="project" value="UniProtKB-KW"/>
</dbReference>
<keyword evidence="2" id="KW-1185">Reference proteome</keyword>
<accession>A0A2U1MKX2</accession>
<name>A0A2U1MKX2_ARTAN</name>
<dbReference type="PANTHER" id="PTHR36617:SF16">
    <property type="entry name" value="OS04G0516500 PROTEIN"/>
    <property type="match status" value="1"/>
</dbReference>
<reference evidence="1 2" key="1">
    <citation type="journal article" date="2018" name="Mol. Plant">
        <title>The genome of Artemisia annua provides insight into the evolution of Asteraceae family and artemisinin biosynthesis.</title>
        <authorList>
            <person name="Shen Q."/>
            <person name="Zhang L."/>
            <person name="Liao Z."/>
            <person name="Wang S."/>
            <person name="Yan T."/>
            <person name="Shi P."/>
            <person name="Liu M."/>
            <person name="Fu X."/>
            <person name="Pan Q."/>
            <person name="Wang Y."/>
            <person name="Lv Z."/>
            <person name="Lu X."/>
            <person name="Zhang F."/>
            <person name="Jiang W."/>
            <person name="Ma Y."/>
            <person name="Chen M."/>
            <person name="Hao X."/>
            <person name="Li L."/>
            <person name="Tang Y."/>
            <person name="Lv G."/>
            <person name="Zhou Y."/>
            <person name="Sun X."/>
            <person name="Brodelius P.E."/>
            <person name="Rose J.K.C."/>
            <person name="Tang K."/>
        </authorList>
    </citation>
    <scope>NUCLEOTIDE SEQUENCE [LARGE SCALE GENOMIC DNA]</scope>
    <source>
        <strain evidence="2">cv. Huhao1</strain>
        <tissue evidence="1">Leaf</tissue>
    </source>
</reference>